<organism evidence="4 5">
    <name type="scientific">Allacma fusca</name>
    <dbReference type="NCBI Taxonomy" id="39272"/>
    <lineage>
        <taxon>Eukaryota</taxon>
        <taxon>Metazoa</taxon>
        <taxon>Ecdysozoa</taxon>
        <taxon>Arthropoda</taxon>
        <taxon>Hexapoda</taxon>
        <taxon>Collembola</taxon>
        <taxon>Symphypleona</taxon>
        <taxon>Sminthuridae</taxon>
        <taxon>Allacma</taxon>
    </lineage>
</organism>
<keyword evidence="2" id="KW-0812">Transmembrane</keyword>
<feature type="region of interest" description="Disordered" evidence="1">
    <location>
        <begin position="23"/>
        <end position="46"/>
    </location>
</feature>
<feature type="region of interest" description="Disordered" evidence="1">
    <location>
        <begin position="116"/>
        <end position="166"/>
    </location>
</feature>
<dbReference type="OrthoDB" id="8195855at2759"/>
<evidence type="ECO:0000256" key="2">
    <source>
        <dbReference type="SAM" id="Phobius"/>
    </source>
</evidence>
<comment type="caution">
    <text evidence="4">The sequence shown here is derived from an EMBL/GenBank/DDBJ whole genome shotgun (WGS) entry which is preliminary data.</text>
</comment>
<evidence type="ECO:0000256" key="1">
    <source>
        <dbReference type="SAM" id="MobiDB-lite"/>
    </source>
</evidence>
<keyword evidence="2" id="KW-1133">Transmembrane helix</keyword>
<feature type="compositionally biased region" description="Gly residues" evidence="1">
    <location>
        <begin position="125"/>
        <end position="140"/>
    </location>
</feature>
<name>A0A8J2LJ20_9HEXA</name>
<dbReference type="AlphaFoldDB" id="A0A8J2LJ20"/>
<feature type="transmembrane region" description="Helical" evidence="2">
    <location>
        <begin position="203"/>
        <end position="226"/>
    </location>
</feature>
<feature type="chain" id="PRO_5035305941" evidence="3">
    <location>
        <begin position="19"/>
        <end position="336"/>
    </location>
</feature>
<keyword evidence="5" id="KW-1185">Reference proteome</keyword>
<accession>A0A8J2LJ20</accession>
<gene>
    <name evidence="4" type="ORF">AFUS01_LOCUS34154</name>
</gene>
<keyword evidence="2" id="KW-0472">Membrane</keyword>
<feature type="transmembrane region" description="Helical" evidence="2">
    <location>
        <begin position="176"/>
        <end position="194"/>
    </location>
</feature>
<dbReference type="EMBL" id="CAJVCH010531226">
    <property type="protein sequence ID" value="CAG7823969.1"/>
    <property type="molecule type" value="Genomic_DNA"/>
</dbReference>
<sequence>MVPRVILLLWLVLATSFAAPDKAPTSGGGGISSGYDQQSAPANQGYKPSVFLSNAEVKNPAPSPNYGVVQGSSPGAGSYSFEYPAGNNLNQGKELYSNNFGPSSFSNAAGGYAQAPSDTSYGPPAVGGGGGGGAHGGNYQGEGPSYTYHYQHYPSPSRPHVSPGDEGSIFDGLGDVGLPALGGLGGVGGLLAIGKGLLALKPLLLLGLLLLLGIPLLLLFLPIPIITVSNLPGLSSGTEPTSRVRQYGQSMLSSYISQISDRVLNSEECLERLICKMPQVPGKFQGKAKILWEQYGKKFFSSHRVQRALNAYFDEVSGRSRISKCNQKFKCSNKFL</sequence>
<proteinExistence type="predicted"/>
<evidence type="ECO:0000313" key="5">
    <source>
        <dbReference type="Proteomes" id="UP000708208"/>
    </source>
</evidence>
<feature type="signal peptide" evidence="3">
    <location>
        <begin position="1"/>
        <end position="18"/>
    </location>
</feature>
<evidence type="ECO:0000313" key="4">
    <source>
        <dbReference type="EMBL" id="CAG7823969.1"/>
    </source>
</evidence>
<keyword evidence="3" id="KW-0732">Signal</keyword>
<evidence type="ECO:0000256" key="3">
    <source>
        <dbReference type="SAM" id="SignalP"/>
    </source>
</evidence>
<dbReference type="Proteomes" id="UP000708208">
    <property type="component" value="Unassembled WGS sequence"/>
</dbReference>
<protein>
    <submittedName>
        <fullName evidence="4">Uncharacterized protein</fullName>
    </submittedName>
</protein>
<reference evidence="4" key="1">
    <citation type="submission" date="2021-06" db="EMBL/GenBank/DDBJ databases">
        <authorList>
            <person name="Hodson N. C."/>
            <person name="Mongue J. A."/>
            <person name="Jaron S. K."/>
        </authorList>
    </citation>
    <scope>NUCLEOTIDE SEQUENCE</scope>
</reference>